<protein>
    <recommendedName>
        <fullName evidence="3">Secreted protein</fullName>
    </recommendedName>
</protein>
<feature type="signal peptide" evidence="1">
    <location>
        <begin position="1"/>
        <end position="17"/>
    </location>
</feature>
<dbReference type="EMBL" id="GGFL01010322">
    <property type="protein sequence ID" value="MBW74500.1"/>
    <property type="molecule type" value="Transcribed_RNA"/>
</dbReference>
<evidence type="ECO:0000256" key="1">
    <source>
        <dbReference type="SAM" id="SignalP"/>
    </source>
</evidence>
<evidence type="ECO:0008006" key="3">
    <source>
        <dbReference type="Google" id="ProtNLM"/>
    </source>
</evidence>
<name>A0A2M4DAA0_ANODA</name>
<evidence type="ECO:0000313" key="2">
    <source>
        <dbReference type="EMBL" id="MBW74500.1"/>
    </source>
</evidence>
<proteinExistence type="predicted"/>
<reference evidence="2" key="1">
    <citation type="submission" date="2018-01" db="EMBL/GenBank/DDBJ databases">
        <title>An insight into the sialome of Amazonian anophelines.</title>
        <authorList>
            <person name="Ribeiro J.M."/>
            <person name="Scarpassa V."/>
            <person name="Calvo E."/>
        </authorList>
    </citation>
    <scope>NUCLEOTIDE SEQUENCE</scope>
</reference>
<dbReference type="AlphaFoldDB" id="A0A2M4DAA0"/>
<accession>A0A2M4DAA0</accession>
<feature type="chain" id="PRO_5014772921" description="Secreted protein" evidence="1">
    <location>
        <begin position="18"/>
        <end position="67"/>
    </location>
</feature>
<organism evidence="2">
    <name type="scientific">Anopheles darlingi</name>
    <name type="common">Mosquito</name>
    <dbReference type="NCBI Taxonomy" id="43151"/>
    <lineage>
        <taxon>Eukaryota</taxon>
        <taxon>Metazoa</taxon>
        <taxon>Ecdysozoa</taxon>
        <taxon>Arthropoda</taxon>
        <taxon>Hexapoda</taxon>
        <taxon>Insecta</taxon>
        <taxon>Pterygota</taxon>
        <taxon>Neoptera</taxon>
        <taxon>Endopterygota</taxon>
        <taxon>Diptera</taxon>
        <taxon>Nematocera</taxon>
        <taxon>Culicoidea</taxon>
        <taxon>Culicidae</taxon>
        <taxon>Anophelinae</taxon>
        <taxon>Anopheles</taxon>
    </lineage>
</organism>
<sequence length="67" mass="7816">MFPFFFALHLHLSALLSICPTALLPIALYFIPPKVCCTTFDFRKWFSLRFLSVCLCLYRGTRGLHLF</sequence>
<keyword evidence="1" id="KW-0732">Signal</keyword>